<feature type="transmembrane region" description="Helical" evidence="1">
    <location>
        <begin position="117"/>
        <end position="149"/>
    </location>
</feature>
<feature type="transmembrane region" description="Helical" evidence="1">
    <location>
        <begin position="265"/>
        <end position="287"/>
    </location>
</feature>
<reference evidence="2 3" key="1">
    <citation type="submission" date="2015-09" db="EMBL/GenBank/DDBJ databases">
        <authorList>
            <consortium name="Swine Surveillance"/>
        </authorList>
    </citation>
    <scope>NUCLEOTIDE SEQUENCE [LARGE SCALE GENOMIC DNA]</scope>
    <source>
        <strain evidence="2 3">CECT 8399</strain>
    </source>
</reference>
<evidence type="ECO:0000313" key="2">
    <source>
        <dbReference type="EMBL" id="CUH98771.1"/>
    </source>
</evidence>
<dbReference type="EMBL" id="CYSR01000010">
    <property type="protein sequence ID" value="CUH98771.1"/>
    <property type="molecule type" value="Genomic_DNA"/>
</dbReference>
<evidence type="ECO:0000313" key="3">
    <source>
        <dbReference type="Proteomes" id="UP000051326"/>
    </source>
</evidence>
<feature type="transmembrane region" description="Helical" evidence="1">
    <location>
        <begin position="21"/>
        <end position="38"/>
    </location>
</feature>
<dbReference type="RefSeq" id="WP_058284971.1">
    <property type="nucleotide sequence ID" value="NZ_CYSR01000010.1"/>
</dbReference>
<dbReference type="Proteomes" id="UP000051326">
    <property type="component" value="Unassembled WGS sequence"/>
</dbReference>
<keyword evidence="1" id="KW-0472">Membrane</keyword>
<feature type="transmembrane region" description="Helical" evidence="1">
    <location>
        <begin position="198"/>
        <end position="219"/>
    </location>
</feature>
<gene>
    <name evidence="2" type="ORF">PHA8399_00886</name>
</gene>
<proteinExistence type="predicted"/>
<name>A0A0P1H742_9RHOB</name>
<feature type="transmembrane region" description="Helical" evidence="1">
    <location>
        <begin position="325"/>
        <end position="342"/>
    </location>
</feature>
<feature type="transmembrane region" description="Helical" evidence="1">
    <location>
        <begin position="161"/>
        <end position="186"/>
    </location>
</feature>
<sequence length="489" mass="54184">MTLASAGSGVAPRRALPQLPVTVAAVFAMLLLTALFQLPDPMIRHDDYPALLADPSLFYSKTLTEGRWVNYLWHLRGFVTPAWLNFLAYQFLWAVYLGCLVHNAFGREAEIWQRVMVALIAGLGLPWVLISLWFNTLIPGLAIVALYAWLATRLSERACRWLVLVFVPVSLMAYTTYPFLILGLSLTRAGVARSARDLAGLLALFIASFALGMLAIYSLNYAVHGVFGVPMAEWRNPSPARDLASALENSKLAWQFLVSLALKGAYNNTVLALLQWGLLACAVWAVLRQDKWRAIYLLSGAFLGLALICLQVIRSGIDMPVRSGGFLWIFGAMFIGLFVLTLRDSGRPRLSRNLLFAVTAVHVIFGGLTHRVLSEWHRVSRAMAAELAEGQGPVYVTGTYLSLEAARKSDLQKHHSVAFRLHHLTGREIVMCESRPEDCAQLPEELRAGLQGRTGFEVRQIDGGSVLMLSPEALRQDKLEAARQLRQAD</sequence>
<accession>A0A0P1H742</accession>
<evidence type="ECO:0000256" key="1">
    <source>
        <dbReference type="SAM" id="Phobius"/>
    </source>
</evidence>
<keyword evidence="1" id="KW-1133">Transmembrane helix</keyword>
<protein>
    <recommendedName>
        <fullName evidence="4">Glycosyltransferase RgtA/B/C/D-like domain-containing protein</fullName>
    </recommendedName>
</protein>
<feature type="transmembrane region" description="Helical" evidence="1">
    <location>
        <begin position="294"/>
        <end position="313"/>
    </location>
</feature>
<dbReference type="AlphaFoldDB" id="A0A0P1H742"/>
<keyword evidence="1" id="KW-0812">Transmembrane</keyword>
<evidence type="ECO:0008006" key="4">
    <source>
        <dbReference type="Google" id="ProtNLM"/>
    </source>
</evidence>
<feature type="transmembrane region" description="Helical" evidence="1">
    <location>
        <begin position="82"/>
        <end position="105"/>
    </location>
</feature>
<feature type="transmembrane region" description="Helical" evidence="1">
    <location>
        <begin position="354"/>
        <end position="373"/>
    </location>
</feature>
<dbReference type="STRING" id="1396826.PHA8399_00886"/>
<organism evidence="2 3">
    <name type="scientific">Leisingera aquaemixtae</name>
    <dbReference type="NCBI Taxonomy" id="1396826"/>
    <lineage>
        <taxon>Bacteria</taxon>
        <taxon>Pseudomonadati</taxon>
        <taxon>Pseudomonadota</taxon>
        <taxon>Alphaproteobacteria</taxon>
        <taxon>Rhodobacterales</taxon>
        <taxon>Roseobacteraceae</taxon>
        <taxon>Leisingera</taxon>
    </lineage>
</organism>